<evidence type="ECO:0000256" key="2">
    <source>
        <dbReference type="ARBA" id="ARBA00022490"/>
    </source>
</evidence>
<evidence type="ECO:0000313" key="7">
    <source>
        <dbReference type="Proteomes" id="UP000199699"/>
    </source>
</evidence>
<proteinExistence type="inferred from homology"/>
<dbReference type="InterPro" id="IPR011990">
    <property type="entry name" value="TPR-like_helical_dom_sf"/>
</dbReference>
<accession>A0A1C6S8T4</accession>
<comment type="similarity">
    <text evidence="5">Belongs to the Rap family.</text>
</comment>
<keyword evidence="7" id="KW-1185">Reference proteome</keyword>
<dbReference type="Gene3D" id="1.25.40.10">
    <property type="entry name" value="Tetratricopeptide repeat domain"/>
    <property type="match status" value="6"/>
</dbReference>
<keyword evidence="4" id="KW-0802">TPR repeat</keyword>
<evidence type="ECO:0000256" key="5">
    <source>
        <dbReference type="ARBA" id="ARBA00038253"/>
    </source>
</evidence>
<evidence type="ECO:0000313" key="6">
    <source>
        <dbReference type="EMBL" id="SCL25905.1"/>
    </source>
</evidence>
<dbReference type="InterPro" id="IPR051476">
    <property type="entry name" value="Bac_ResReg_Asp_Phosphatase"/>
</dbReference>
<comment type="subcellular location">
    <subcellularLocation>
        <location evidence="1">Cytoplasm</location>
    </subcellularLocation>
</comment>
<dbReference type="Proteomes" id="UP000199699">
    <property type="component" value="Unassembled WGS sequence"/>
</dbReference>
<dbReference type="SUPFAM" id="SSF48452">
    <property type="entry name" value="TPR-like"/>
    <property type="match status" value="3"/>
</dbReference>
<evidence type="ECO:0000256" key="3">
    <source>
        <dbReference type="ARBA" id="ARBA00022737"/>
    </source>
</evidence>
<dbReference type="STRING" id="145857.GA0070616_3199"/>
<gene>
    <name evidence="6" type="ORF">GA0070616_3199</name>
</gene>
<name>A0A1C6S8T4_9ACTN</name>
<evidence type="ECO:0000256" key="1">
    <source>
        <dbReference type="ARBA" id="ARBA00004496"/>
    </source>
</evidence>
<sequence>MASRYLETVQRIAPQALVGREAELAELAAFCTGQGEGWYRWWRAPAWTGKSALMSWFVLNPPDGVRVVSFFITARFAEQNDRVAFTDVVMEQLLDLLGQEKPPLLAKTTREAHLFGLINEAAQACQLQGERLILLVDGLDEDRGVTTGADAHSIAKLLPATPVAGMRVIVSGRPNPPIPDDVPQNHPLRDVRIVRTLGRSSAAATIKGEAKRELKRLLNGSRIERDLLGLLTAAGGGLGAESLAELAGVEPWEVEEQLHSVSGRTFATRHSRFQPETGPEVFVLGHEELQVVAAERMGPALLAGYREQLHVWAEGYRQQGWPEGTPEYLLRGYYRMLQADGDLTRMIAYATDTARQDRMLDITGGDAAALSEIVAAQDVILANDKPDLGWLLLLSMHRNDLADRNNNIPTDLPSVWARLGQPNRADALARSITNSYRQTQALAALAETVAVTRGVDRARAIVDRAEALAHSISDPYQQAQAMTSLAKAVAVTGRVDRAETIASSITNSYRQTQALAALAEAVAVTGRVDRAQALVDRAEALAHSISDPYQQAQAMTSLAKAVAVTGRVDRAETIASSITNPDGQAWALTALANAIAATGNLDRAETIASSITNPNRHAQSLTALAKAAATIGNFDRARLFAHQAETIARNITNADRVAWALTALTRAVAVTGNLDRAETIAYRITNPNQQARALTALANAVTATGDLDRARALVNQVETIALTIADPFQQAWALTALAKAVAATGNLDRAETIARNVTNPSEQTRALTALAETVAATGNLDRARALVDRAEALTRHITNPDQRAQAMTALAKAVTATGDLDRAETISNSITDSYPQMQALAALAETVAATGNLDRARALVDRAEALTRHITNPDQRAQAMTALAKAVTATGDLDRAETISNSITDPDQQAQALIVVATACVEAEAGSAPAGLYSLGAGKGTGVLRARSLAAAALAQGSWDRCLDIVARIQPNALLDVSSERMLATRWS</sequence>
<dbReference type="EMBL" id="FMHT01000003">
    <property type="protein sequence ID" value="SCL25905.1"/>
    <property type="molecule type" value="Genomic_DNA"/>
</dbReference>
<dbReference type="PANTHER" id="PTHR46630:SF1">
    <property type="entry name" value="TETRATRICOPEPTIDE REPEAT PROTEIN 29"/>
    <property type="match status" value="1"/>
</dbReference>
<reference evidence="6 7" key="1">
    <citation type="submission" date="2016-06" db="EMBL/GenBank/DDBJ databases">
        <authorList>
            <person name="Kjaerup R.B."/>
            <person name="Dalgaard T.S."/>
            <person name="Juul-Madsen H.R."/>
        </authorList>
    </citation>
    <scope>NUCLEOTIDE SEQUENCE [LARGE SCALE GENOMIC DNA]</scope>
    <source>
        <strain evidence="6 7">DSM 43818</strain>
    </source>
</reference>
<dbReference type="AlphaFoldDB" id="A0A1C6S8T4"/>
<protein>
    <submittedName>
        <fullName evidence="6">Uncharacterized protein</fullName>
    </submittedName>
</protein>
<evidence type="ECO:0000256" key="4">
    <source>
        <dbReference type="ARBA" id="ARBA00022803"/>
    </source>
</evidence>
<dbReference type="GO" id="GO:0005737">
    <property type="term" value="C:cytoplasm"/>
    <property type="evidence" value="ECO:0007669"/>
    <property type="project" value="UniProtKB-SubCell"/>
</dbReference>
<organism evidence="6 7">
    <name type="scientific">Micromonospora nigra</name>
    <dbReference type="NCBI Taxonomy" id="145857"/>
    <lineage>
        <taxon>Bacteria</taxon>
        <taxon>Bacillati</taxon>
        <taxon>Actinomycetota</taxon>
        <taxon>Actinomycetes</taxon>
        <taxon>Micromonosporales</taxon>
        <taxon>Micromonosporaceae</taxon>
        <taxon>Micromonospora</taxon>
    </lineage>
</organism>
<keyword evidence="2" id="KW-0963">Cytoplasm</keyword>
<keyword evidence="3" id="KW-0677">Repeat</keyword>
<dbReference type="PANTHER" id="PTHR46630">
    <property type="entry name" value="TETRATRICOPEPTIDE REPEAT PROTEIN 29"/>
    <property type="match status" value="1"/>
</dbReference>